<protein>
    <submittedName>
        <fullName evidence="8">Na+/H+ antiporter NhaC</fullName>
    </submittedName>
</protein>
<gene>
    <name evidence="8" type="ORF">SAMN02745150_01333</name>
</gene>
<feature type="transmembrane region" description="Helical" evidence="6">
    <location>
        <begin position="97"/>
        <end position="117"/>
    </location>
</feature>
<keyword evidence="9" id="KW-1185">Reference proteome</keyword>
<dbReference type="GO" id="GO:0005886">
    <property type="term" value="C:plasma membrane"/>
    <property type="evidence" value="ECO:0007669"/>
    <property type="project" value="UniProtKB-SubCell"/>
</dbReference>
<keyword evidence="4 6" id="KW-1133">Transmembrane helix</keyword>
<feature type="transmembrane region" description="Helical" evidence="6">
    <location>
        <begin position="333"/>
        <end position="360"/>
    </location>
</feature>
<evidence type="ECO:0000313" key="8">
    <source>
        <dbReference type="EMBL" id="SFB92403.1"/>
    </source>
</evidence>
<dbReference type="RefSeq" id="WP_092319915.1">
    <property type="nucleotide sequence ID" value="NZ_FOKY01000022.1"/>
</dbReference>
<dbReference type="AlphaFoldDB" id="A0A1I1F5I0"/>
<evidence type="ECO:0000256" key="2">
    <source>
        <dbReference type="ARBA" id="ARBA00022475"/>
    </source>
</evidence>
<feature type="transmembrane region" description="Helical" evidence="6">
    <location>
        <begin position="287"/>
        <end position="306"/>
    </location>
</feature>
<feature type="transmembrane region" description="Helical" evidence="6">
    <location>
        <begin position="228"/>
        <end position="245"/>
    </location>
</feature>
<evidence type="ECO:0000256" key="5">
    <source>
        <dbReference type="ARBA" id="ARBA00023136"/>
    </source>
</evidence>
<feature type="transmembrane region" description="Helical" evidence="6">
    <location>
        <begin position="419"/>
        <end position="439"/>
    </location>
</feature>
<feature type="transmembrane region" description="Helical" evidence="6">
    <location>
        <begin position="380"/>
        <end position="407"/>
    </location>
</feature>
<feature type="transmembrane region" description="Helical" evidence="6">
    <location>
        <begin position="459"/>
        <end position="477"/>
    </location>
</feature>
<organism evidence="8 9">
    <name type="scientific">Brevinema andersonii</name>
    <dbReference type="NCBI Taxonomy" id="34097"/>
    <lineage>
        <taxon>Bacteria</taxon>
        <taxon>Pseudomonadati</taxon>
        <taxon>Spirochaetota</taxon>
        <taxon>Spirochaetia</taxon>
        <taxon>Brevinematales</taxon>
        <taxon>Brevinemataceae</taxon>
        <taxon>Brevinema</taxon>
    </lineage>
</organism>
<feature type="transmembrane region" description="Helical" evidence="6">
    <location>
        <begin position="53"/>
        <end position="77"/>
    </location>
</feature>
<dbReference type="OrthoDB" id="9762978at2"/>
<dbReference type="InterPro" id="IPR018461">
    <property type="entry name" value="Na/H_Antiport_NhaC-like_C"/>
</dbReference>
<feature type="transmembrane region" description="Helical" evidence="6">
    <location>
        <begin position="28"/>
        <end position="46"/>
    </location>
</feature>
<dbReference type="STRING" id="34097.SAMN02745150_01333"/>
<feature type="transmembrane region" description="Helical" evidence="6">
    <location>
        <begin position="507"/>
        <end position="525"/>
    </location>
</feature>
<dbReference type="Pfam" id="PF03553">
    <property type="entry name" value="Na_H_antiporter"/>
    <property type="match status" value="1"/>
</dbReference>
<sequence length="556" mass="59992">MQLLNIILVLLIPSVIFGLSPQEIAQKLGIWTLLPPFLAVMLAFLTKHVILSLLIGIWTGSLLLVVSVHGGSFYSFIQSFTMISKTIVNSINSSFSAGIIMQVITIGGLIALIGRNGGARAVASMIASKAKTPRSAQLMTWILGIFIFFDDYANALIAGSVMRPVTDKLKVSREKLAFIVDSTAAPIAAVALISTWIGFELSTMRDAYEIIGQPDVNVYAIFLKTIPYRFYNIFMLGFVAIIALMNRDFGPMLKAEQNARNGIINNTHTMQEGGDALDPLPHIKLNIWNALIPLATLIIVSILGFWNEGYQSLMQKNPEIFNKLQGYDLSIEILGASSASFVIFQAALAATIVAFIMSAITKTINFFDAFQIWLNGAKNLFGTAVLTLILAWSISSIIKALGTNFFLVEFLKDVVNPALLPMFTFIIGMLVSFSTGTSYGTMGILMPLAIPLASSLSNGADIIVIATAGAVLTGAVFGDHCSPISDSTILSSAGAGCSLVDHTKTQLPYALLVGFISIILGYLMIAFGFPILVSYILGFSFLISILYVYGKNPSQQ</sequence>
<feature type="transmembrane region" description="Helical" evidence="6">
    <location>
        <begin position="531"/>
        <end position="550"/>
    </location>
</feature>
<evidence type="ECO:0000259" key="7">
    <source>
        <dbReference type="Pfam" id="PF03553"/>
    </source>
</evidence>
<proteinExistence type="predicted"/>
<evidence type="ECO:0000313" key="9">
    <source>
        <dbReference type="Proteomes" id="UP000240042"/>
    </source>
</evidence>
<dbReference type="EMBL" id="FOKY01000022">
    <property type="protein sequence ID" value="SFB92403.1"/>
    <property type="molecule type" value="Genomic_DNA"/>
</dbReference>
<keyword evidence="3 6" id="KW-0812">Transmembrane</keyword>
<keyword evidence="5 6" id="KW-0472">Membrane</keyword>
<keyword evidence="2" id="KW-1003">Cell membrane</keyword>
<feature type="transmembrane region" description="Helical" evidence="6">
    <location>
        <begin position="177"/>
        <end position="199"/>
    </location>
</feature>
<dbReference type="PANTHER" id="PTHR43478:SF1">
    <property type="entry name" value="NA+_H+ ANTIPORTER NHAC-LIKE C-TERMINAL DOMAIN-CONTAINING PROTEIN"/>
    <property type="match status" value="1"/>
</dbReference>
<evidence type="ECO:0000256" key="6">
    <source>
        <dbReference type="SAM" id="Phobius"/>
    </source>
</evidence>
<comment type="subcellular location">
    <subcellularLocation>
        <location evidence="1">Cell membrane</location>
        <topology evidence="1">Multi-pass membrane protein</topology>
    </subcellularLocation>
</comment>
<dbReference type="PANTHER" id="PTHR43478">
    <property type="entry name" value="NA+/H+ ANTIPORTER-RELATED"/>
    <property type="match status" value="1"/>
</dbReference>
<evidence type="ECO:0000256" key="4">
    <source>
        <dbReference type="ARBA" id="ARBA00022989"/>
    </source>
</evidence>
<evidence type="ECO:0000256" key="1">
    <source>
        <dbReference type="ARBA" id="ARBA00004651"/>
    </source>
</evidence>
<dbReference type="Proteomes" id="UP000240042">
    <property type="component" value="Unassembled WGS sequence"/>
</dbReference>
<name>A0A1I1F5I0_BREAD</name>
<evidence type="ECO:0000256" key="3">
    <source>
        <dbReference type="ARBA" id="ARBA00022692"/>
    </source>
</evidence>
<feature type="transmembrane region" description="Helical" evidence="6">
    <location>
        <begin position="138"/>
        <end position="157"/>
    </location>
</feature>
<reference evidence="9" key="1">
    <citation type="submission" date="2016-10" db="EMBL/GenBank/DDBJ databases">
        <authorList>
            <person name="Varghese N."/>
            <person name="Submissions S."/>
        </authorList>
    </citation>
    <scope>NUCLEOTIDE SEQUENCE [LARGE SCALE GENOMIC DNA]</scope>
    <source>
        <strain evidence="9">ATCC 43811</strain>
    </source>
</reference>
<accession>A0A1I1F5I0</accession>
<feature type="domain" description="Na+/H+ antiporter NhaC-like C-terminal" evidence="7">
    <location>
        <begin position="190"/>
        <end position="522"/>
    </location>
</feature>